<organism evidence="1 2">
    <name type="scientific">Bacillus cereus</name>
    <dbReference type="NCBI Taxonomy" id="1396"/>
    <lineage>
        <taxon>Bacteria</taxon>
        <taxon>Bacillati</taxon>
        <taxon>Bacillota</taxon>
        <taxon>Bacilli</taxon>
        <taxon>Bacillales</taxon>
        <taxon>Bacillaceae</taxon>
        <taxon>Bacillus</taxon>
        <taxon>Bacillus cereus group</taxon>
    </lineage>
</organism>
<dbReference type="RefSeq" id="WP_151640215.1">
    <property type="nucleotide sequence ID" value="NZ_WBPB01000074.1"/>
</dbReference>
<evidence type="ECO:0000313" key="1">
    <source>
        <dbReference type="EMBL" id="KAB2491214.1"/>
    </source>
</evidence>
<dbReference type="AlphaFoldDB" id="A0AB34CZD7"/>
<dbReference type="EMBL" id="WBPB01000074">
    <property type="protein sequence ID" value="KAB2491214.1"/>
    <property type="molecule type" value="Genomic_DNA"/>
</dbReference>
<proteinExistence type="predicted"/>
<comment type="caution">
    <text evidence="1">The sequence shown here is derived from an EMBL/GenBank/DDBJ whole genome shotgun (WGS) entry which is preliminary data.</text>
</comment>
<reference evidence="1 2" key="1">
    <citation type="submission" date="2019-10" db="EMBL/GenBank/DDBJ databases">
        <title>Bacillus from the desert of Cuatro Cinegas, Coahuila.</title>
        <authorList>
            <person name="Olmedo-Alvarez G."/>
            <person name="Saldana S."/>
            <person name="Barcelo D."/>
        </authorList>
    </citation>
    <scope>NUCLEOTIDE SEQUENCE [LARGE SCALE GENOMIC DNA]</scope>
    <source>
        <strain evidence="1 2">CH101a_3T</strain>
    </source>
</reference>
<dbReference type="Proteomes" id="UP000477920">
    <property type="component" value="Unassembled WGS sequence"/>
</dbReference>
<evidence type="ECO:0000313" key="2">
    <source>
        <dbReference type="Proteomes" id="UP000477920"/>
    </source>
</evidence>
<gene>
    <name evidence="1" type="ORF">F8158_28370</name>
</gene>
<name>A0AB34CZD7_BACCE</name>
<sequence length="64" mass="7617">MYLKKKEREALLEVESNFVEFFKEKEEASINDDEDYYGADTLDSCVALFRDYLVKRGLLKEEEL</sequence>
<evidence type="ECO:0008006" key="3">
    <source>
        <dbReference type="Google" id="ProtNLM"/>
    </source>
</evidence>
<protein>
    <recommendedName>
        <fullName evidence="3">Phage protein</fullName>
    </recommendedName>
</protein>
<accession>A0AB34CZD7</accession>